<evidence type="ECO:0000313" key="3">
    <source>
        <dbReference type="Proteomes" id="UP000429811"/>
    </source>
</evidence>
<accession>A0A6I2RHL8</accession>
<evidence type="ECO:0000313" key="2">
    <source>
        <dbReference type="EMBL" id="MSB50391.1"/>
    </source>
</evidence>
<proteinExistence type="predicted"/>
<sequence length="318" mass="36135">MELTFRAAAPAERLYIARQSTQIEGQTGSVGHLQADMGEDGKGFFPKWTSHRESLDTEDFQQEFEEVLEALVGDEQYGGFLKSRDAMRDFCRGHQESGYDSGFAFGFRADTAQYAYLIRLHPYKGEENLFLYCYRRDWLDRHMEQAEKGIRFIGPHYKELFRIPDGGQVRILREGCAPIDRTCRYIDDCHVEVGNGWDSLFHICQFAEQMERCHNEVIPLTPPLPEKCFTVQPSSGELIAIERYKPGYQVSPMAHFKGKTSQQTADVLNGDMGVTRAQAAAMLAGATLGWTSSAADPSRYNKRGRPIQSHRQDRGEAR</sequence>
<feature type="region of interest" description="Disordered" evidence="1">
    <location>
        <begin position="292"/>
        <end position="318"/>
    </location>
</feature>
<dbReference type="AlphaFoldDB" id="A0A6I2RHL8"/>
<name>A0A6I2RHL8_FLAPL</name>
<organism evidence="2 3">
    <name type="scientific">Flavonifractor plautii</name>
    <name type="common">Fusobacterium plautii</name>
    <dbReference type="NCBI Taxonomy" id="292800"/>
    <lineage>
        <taxon>Bacteria</taxon>
        <taxon>Bacillati</taxon>
        <taxon>Bacillota</taxon>
        <taxon>Clostridia</taxon>
        <taxon>Eubacteriales</taxon>
        <taxon>Oscillospiraceae</taxon>
        <taxon>Flavonifractor</taxon>
    </lineage>
</organism>
<dbReference type="EMBL" id="WKPO01000032">
    <property type="protein sequence ID" value="MSB50391.1"/>
    <property type="molecule type" value="Genomic_DNA"/>
</dbReference>
<evidence type="ECO:0000256" key="1">
    <source>
        <dbReference type="SAM" id="MobiDB-lite"/>
    </source>
</evidence>
<dbReference type="RefSeq" id="WP_154250745.1">
    <property type="nucleotide sequence ID" value="NZ_JADMVC010000014.1"/>
</dbReference>
<dbReference type="Proteomes" id="UP000429811">
    <property type="component" value="Unassembled WGS sequence"/>
</dbReference>
<protein>
    <recommendedName>
        <fullName evidence="4">Large polyvalent protein associated domain-containing protein</fullName>
    </recommendedName>
</protein>
<gene>
    <name evidence="2" type="ORF">GKE90_17110</name>
</gene>
<reference evidence="2 3" key="1">
    <citation type="journal article" date="2019" name="Nat. Med.">
        <title>A library of human gut bacterial isolates paired with longitudinal multiomics data enables mechanistic microbiome research.</title>
        <authorList>
            <person name="Poyet M."/>
            <person name="Groussin M."/>
            <person name="Gibbons S.M."/>
            <person name="Avila-Pacheco J."/>
            <person name="Jiang X."/>
            <person name="Kearney S.M."/>
            <person name="Perrotta A.R."/>
            <person name="Berdy B."/>
            <person name="Zhao S."/>
            <person name="Lieberman T.D."/>
            <person name="Swanson P.K."/>
            <person name="Smith M."/>
            <person name="Roesemann S."/>
            <person name="Alexander J.E."/>
            <person name="Rich S.A."/>
            <person name="Livny J."/>
            <person name="Vlamakis H."/>
            <person name="Clish C."/>
            <person name="Bullock K."/>
            <person name="Deik A."/>
            <person name="Scott J."/>
            <person name="Pierce K.A."/>
            <person name="Xavier R.J."/>
            <person name="Alm E.J."/>
        </authorList>
    </citation>
    <scope>NUCLEOTIDE SEQUENCE [LARGE SCALE GENOMIC DNA]</scope>
    <source>
        <strain evidence="2 3">BIOML-A5</strain>
    </source>
</reference>
<evidence type="ECO:0008006" key="4">
    <source>
        <dbReference type="Google" id="ProtNLM"/>
    </source>
</evidence>
<comment type="caution">
    <text evidence="2">The sequence shown here is derived from an EMBL/GenBank/DDBJ whole genome shotgun (WGS) entry which is preliminary data.</text>
</comment>